<dbReference type="Pfam" id="PF12679">
    <property type="entry name" value="ABC2_membrane_2"/>
    <property type="match status" value="1"/>
</dbReference>
<feature type="transmembrane region" description="Helical" evidence="1">
    <location>
        <begin position="104"/>
        <end position="127"/>
    </location>
</feature>
<sequence length="260" mass="28392">ELADYFTSIRCLILFLLVFAASAVAIYAARQGIFEASLGPGPVFIKLFTTGEDMRSLAILIGFLVPIIGIALGFDAINSERSSGTLNRILSQPIYRDSVINGKFLAGMVTLSIMIGAIMLLVGGFGLRMIGVPPTAEEIIRLFIYFISAVIYGAFWMALAVLFSVLFRSLAVSLLCPLAIWLLLGNPFINPYIRFVQAVADSIGAQLMLARISPYFLFEEATMVLLIPVWRGWGLLTAGTTSPMMENPLSLDQSLLIVWP</sequence>
<evidence type="ECO:0000313" key="2">
    <source>
        <dbReference type="EMBL" id="GAI33423.1"/>
    </source>
</evidence>
<keyword evidence="1" id="KW-1133">Transmembrane helix</keyword>
<protein>
    <recommendedName>
        <fullName evidence="3">ABC-2 type transporter domain-containing protein</fullName>
    </recommendedName>
</protein>
<evidence type="ECO:0000256" key="1">
    <source>
        <dbReference type="SAM" id="Phobius"/>
    </source>
</evidence>
<feature type="transmembrane region" description="Helical" evidence="1">
    <location>
        <begin position="165"/>
        <end position="184"/>
    </location>
</feature>
<feature type="transmembrane region" description="Helical" evidence="1">
    <location>
        <begin position="6"/>
        <end position="29"/>
    </location>
</feature>
<keyword evidence="1" id="KW-0812">Transmembrane</keyword>
<dbReference type="AlphaFoldDB" id="X1MQ24"/>
<feature type="non-terminal residue" evidence="2">
    <location>
        <position position="1"/>
    </location>
</feature>
<reference evidence="2" key="1">
    <citation type="journal article" date="2014" name="Front. Microbiol.">
        <title>High frequency of phylogenetically diverse reductive dehalogenase-homologous genes in deep subseafloor sedimentary metagenomes.</title>
        <authorList>
            <person name="Kawai M."/>
            <person name="Futagami T."/>
            <person name="Toyoda A."/>
            <person name="Takaki Y."/>
            <person name="Nishi S."/>
            <person name="Hori S."/>
            <person name="Arai W."/>
            <person name="Tsubouchi T."/>
            <person name="Morono Y."/>
            <person name="Uchiyama I."/>
            <person name="Ito T."/>
            <person name="Fujiyama A."/>
            <person name="Inagaki F."/>
            <person name="Takami H."/>
        </authorList>
    </citation>
    <scope>NUCLEOTIDE SEQUENCE</scope>
    <source>
        <strain evidence="2">Expedition CK06-06</strain>
    </source>
</reference>
<gene>
    <name evidence="2" type="ORF">S06H3_45432</name>
</gene>
<dbReference type="EMBL" id="BARV01028364">
    <property type="protein sequence ID" value="GAI33423.1"/>
    <property type="molecule type" value="Genomic_DNA"/>
</dbReference>
<name>X1MQ24_9ZZZZ</name>
<comment type="caution">
    <text evidence="2">The sequence shown here is derived from an EMBL/GenBank/DDBJ whole genome shotgun (WGS) entry which is preliminary data.</text>
</comment>
<feature type="transmembrane region" description="Helical" evidence="1">
    <location>
        <begin position="57"/>
        <end position="77"/>
    </location>
</feature>
<dbReference type="PANTHER" id="PTHR43471">
    <property type="entry name" value="ABC TRANSPORTER PERMEASE"/>
    <property type="match status" value="1"/>
</dbReference>
<feature type="non-terminal residue" evidence="2">
    <location>
        <position position="260"/>
    </location>
</feature>
<dbReference type="GO" id="GO:0005886">
    <property type="term" value="C:plasma membrane"/>
    <property type="evidence" value="ECO:0007669"/>
    <property type="project" value="UniProtKB-SubCell"/>
</dbReference>
<evidence type="ECO:0008006" key="3">
    <source>
        <dbReference type="Google" id="ProtNLM"/>
    </source>
</evidence>
<organism evidence="2">
    <name type="scientific">marine sediment metagenome</name>
    <dbReference type="NCBI Taxonomy" id="412755"/>
    <lineage>
        <taxon>unclassified sequences</taxon>
        <taxon>metagenomes</taxon>
        <taxon>ecological metagenomes</taxon>
    </lineage>
</organism>
<dbReference type="PANTHER" id="PTHR43471:SF14">
    <property type="entry name" value="ABC-2 TYPE TRANSPORT SYSTEM PERMEASE PROTEIN"/>
    <property type="match status" value="1"/>
</dbReference>
<keyword evidence="1" id="KW-0472">Membrane</keyword>
<dbReference type="GO" id="GO:0140359">
    <property type="term" value="F:ABC-type transporter activity"/>
    <property type="evidence" value="ECO:0007669"/>
    <property type="project" value="InterPro"/>
</dbReference>
<proteinExistence type="predicted"/>
<feature type="transmembrane region" description="Helical" evidence="1">
    <location>
        <begin position="139"/>
        <end position="159"/>
    </location>
</feature>
<accession>X1MQ24</accession>